<keyword evidence="1" id="KW-1185">Reference proteome</keyword>
<dbReference type="SMART" id="SM00320">
    <property type="entry name" value="WD40"/>
    <property type="match status" value="3"/>
</dbReference>
<dbReference type="AlphaFoldDB" id="A0A5S6QLT7"/>
<dbReference type="GO" id="GO:0031464">
    <property type="term" value="C:Cul4A-RING E3 ubiquitin ligase complex"/>
    <property type="evidence" value="ECO:0007669"/>
    <property type="project" value="TreeGrafter"/>
</dbReference>
<accession>A0A5S6QLT7</accession>
<dbReference type="GO" id="GO:0043161">
    <property type="term" value="P:proteasome-mediated ubiquitin-dependent protein catabolic process"/>
    <property type="evidence" value="ECO:0007669"/>
    <property type="project" value="TreeGrafter"/>
</dbReference>
<dbReference type="WBParaSite" id="TMUE_2000008170.1">
    <property type="protein sequence ID" value="TMUE_2000008170.1"/>
    <property type="gene ID" value="WBGene00289043"/>
</dbReference>
<organism evidence="1 2">
    <name type="scientific">Trichuris muris</name>
    <name type="common">Mouse whipworm</name>
    <dbReference type="NCBI Taxonomy" id="70415"/>
    <lineage>
        <taxon>Eukaryota</taxon>
        <taxon>Metazoa</taxon>
        <taxon>Ecdysozoa</taxon>
        <taxon>Nematoda</taxon>
        <taxon>Enoplea</taxon>
        <taxon>Dorylaimia</taxon>
        <taxon>Trichinellida</taxon>
        <taxon>Trichuridae</taxon>
        <taxon>Trichuris</taxon>
    </lineage>
</organism>
<dbReference type="STRING" id="70415.A0A5S6QLT7"/>
<evidence type="ECO:0000313" key="2">
    <source>
        <dbReference type="WBParaSite" id="TMUE_2000008170.1"/>
    </source>
</evidence>
<dbReference type="Proteomes" id="UP000046395">
    <property type="component" value="Unassembled WGS sequence"/>
</dbReference>
<dbReference type="GO" id="GO:0000109">
    <property type="term" value="C:nucleotide-excision repair complex"/>
    <property type="evidence" value="ECO:0007669"/>
    <property type="project" value="TreeGrafter"/>
</dbReference>
<dbReference type="InterPro" id="IPR015943">
    <property type="entry name" value="WD40/YVTN_repeat-like_dom_sf"/>
</dbReference>
<dbReference type="InterPro" id="IPR036322">
    <property type="entry name" value="WD40_repeat_dom_sf"/>
</dbReference>
<dbReference type="PANTHER" id="PTHR46202">
    <property type="entry name" value="DNA EXCISION REPAIR PROTEIN ERCC-8"/>
    <property type="match status" value="1"/>
</dbReference>
<dbReference type="InterPro" id="IPR001680">
    <property type="entry name" value="WD40_rpt"/>
</dbReference>
<sequence length="364" mass="41254">MFTEYIMQLPFGASRRLAEMQQSFQAKWASSISPCGLLNVPALDIDNPLTELDCGGKYLLCAHADARLRMYRLDELSAFASLVGQSQRYSRSNYSPPISMEWFPKDSRLFITTDVKSSMNVWDASIFRIIEDFSIQTNAVTHSICPISGQEGLVAVGLQFYGTEIYDIRIASDIVVSWSPVRKHLLVTSGKQREPVVWDTRFTRRPLKQLRRKTGATGANIRRPSILGPSPSISVISGKFTNDGRHYIVMYSNRQIAIWNFPSMKLKLQCDISGPISSPFDDRSVRFDLLEEPRFSKSLLFYPVNNSVQIFSFDEMKVVSSHDVHLDCVCSCIFRRKCNQLLTSSYDSTCHVWNSLPDSAVRAN</sequence>
<dbReference type="Gene3D" id="2.130.10.10">
    <property type="entry name" value="YVTN repeat-like/Quinoprotein amine dehydrogenase"/>
    <property type="match status" value="1"/>
</dbReference>
<dbReference type="PANTHER" id="PTHR46202:SF1">
    <property type="entry name" value="DNA EXCISION REPAIR PROTEIN ERCC-8"/>
    <property type="match status" value="1"/>
</dbReference>
<protein>
    <submittedName>
        <fullName evidence="2">Uncharacterized protein</fullName>
    </submittedName>
</protein>
<evidence type="ECO:0000313" key="1">
    <source>
        <dbReference type="Proteomes" id="UP000046395"/>
    </source>
</evidence>
<proteinExistence type="predicted"/>
<dbReference type="GO" id="GO:0000209">
    <property type="term" value="P:protein polyubiquitination"/>
    <property type="evidence" value="ECO:0007669"/>
    <property type="project" value="TreeGrafter"/>
</dbReference>
<reference evidence="2" key="1">
    <citation type="submission" date="2019-12" db="UniProtKB">
        <authorList>
            <consortium name="WormBaseParasite"/>
        </authorList>
    </citation>
    <scope>IDENTIFICATION</scope>
</reference>
<dbReference type="GO" id="GO:0006283">
    <property type="term" value="P:transcription-coupled nucleotide-excision repair"/>
    <property type="evidence" value="ECO:0007669"/>
    <property type="project" value="InterPro"/>
</dbReference>
<name>A0A5S6QLT7_TRIMR</name>
<dbReference type="SUPFAM" id="SSF50978">
    <property type="entry name" value="WD40 repeat-like"/>
    <property type="match status" value="1"/>
</dbReference>
<dbReference type="InterPro" id="IPR042238">
    <property type="entry name" value="Rad28/ERCC8/Ckn1/ATCSA-1"/>
</dbReference>